<proteinExistence type="predicted"/>
<sequence length="106" mass="11119">MEADGGGGGRVAWRDDTKDCALALPAATGEGTKGRSRPSREQVAARGHCWGVGGRGAQRPVVVSAAGGGGEAGQLMGAGEVEEMEGCRWRWMHARNKTRLNDRLSD</sequence>
<evidence type="ECO:0000313" key="3">
    <source>
        <dbReference type="Proteomes" id="UP000324222"/>
    </source>
</evidence>
<evidence type="ECO:0000256" key="1">
    <source>
        <dbReference type="SAM" id="MobiDB-lite"/>
    </source>
</evidence>
<feature type="region of interest" description="Disordered" evidence="1">
    <location>
        <begin position="25"/>
        <end position="45"/>
    </location>
</feature>
<dbReference type="Proteomes" id="UP000324222">
    <property type="component" value="Unassembled WGS sequence"/>
</dbReference>
<reference evidence="2 3" key="1">
    <citation type="submission" date="2019-05" db="EMBL/GenBank/DDBJ databases">
        <title>Another draft genome of Portunus trituberculatus and its Hox gene families provides insights of decapod evolution.</title>
        <authorList>
            <person name="Jeong J.-H."/>
            <person name="Song I."/>
            <person name="Kim S."/>
            <person name="Choi T."/>
            <person name="Kim D."/>
            <person name="Ryu S."/>
            <person name="Kim W."/>
        </authorList>
    </citation>
    <scope>NUCLEOTIDE SEQUENCE [LARGE SCALE GENOMIC DNA]</scope>
    <source>
        <tissue evidence="2">Muscle</tissue>
    </source>
</reference>
<dbReference type="EMBL" id="VSRR010002197">
    <property type="protein sequence ID" value="MPC30113.1"/>
    <property type="molecule type" value="Genomic_DNA"/>
</dbReference>
<comment type="caution">
    <text evidence="2">The sequence shown here is derived from an EMBL/GenBank/DDBJ whole genome shotgun (WGS) entry which is preliminary data.</text>
</comment>
<dbReference type="AlphaFoldDB" id="A0A5B7EAZ0"/>
<protein>
    <submittedName>
        <fullName evidence="2">Uncharacterized protein</fullName>
    </submittedName>
</protein>
<keyword evidence="3" id="KW-1185">Reference proteome</keyword>
<name>A0A5B7EAZ0_PORTR</name>
<evidence type="ECO:0000313" key="2">
    <source>
        <dbReference type="EMBL" id="MPC30113.1"/>
    </source>
</evidence>
<organism evidence="2 3">
    <name type="scientific">Portunus trituberculatus</name>
    <name type="common">Swimming crab</name>
    <name type="synonym">Neptunus trituberculatus</name>
    <dbReference type="NCBI Taxonomy" id="210409"/>
    <lineage>
        <taxon>Eukaryota</taxon>
        <taxon>Metazoa</taxon>
        <taxon>Ecdysozoa</taxon>
        <taxon>Arthropoda</taxon>
        <taxon>Crustacea</taxon>
        <taxon>Multicrustacea</taxon>
        <taxon>Malacostraca</taxon>
        <taxon>Eumalacostraca</taxon>
        <taxon>Eucarida</taxon>
        <taxon>Decapoda</taxon>
        <taxon>Pleocyemata</taxon>
        <taxon>Brachyura</taxon>
        <taxon>Eubrachyura</taxon>
        <taxon>Portunoidea</taxon>
        <taxon>Portunidae</taxon>
        <taxon>Portuninae</taxon>
        <taxon>Portunus</taxon>
    </lineage>
</organism>
<gene>
    <name evidence="2" type="ORF">E2C01_023372</name>
</gene>
<accession>A0A5B7EAZ0</accession>